<feature type="transmembrane region" description="Helical" evidence="1">
    <location>
        <begin position="418"/>
        <end position="436"/>
    </location>
</feature>
<gene>
    <name evidence="2" type="ORF">B0F88_10514</name>
</gene>
<evidence type="ECO:0000256" key="1">
    <source>
        <dbReference type="SAM" id="Phobius"/>
    </source>
</evidence>
<dbReference type="Proteomes" id="UP000238071">
    <property type="component" value="Unassembled WGS sequence"/>
</dbReference>
<sequence>MAAAGVAGFPAWATVAVGLGIGALTFGAYKLLTDPVTVTDPVTGVVSKKFVIGTSTQSVADLKAAALAVAPPPASSTTSFQYPAATVVFPKVQAMTMPMCSYYSQCASLPSSANYPYLGNSDGYGAIPFTTIGDFVTYVNYNISQSLSGAVADPGNPNVPAAIGHVVWITAPSVSSADPHPFGSYGGMYAQANLVMDWAWSGNYDSAGYKTYIARTDGYFSTYWAQANPNQAYVKPPESGSFDHLMATLTAAQASAPLSNGSLADVADAVYQKAAADPANAGKIFPYSLTDPVTASDVSTWSTLNPTSVPTMTDAMSPIGSTVTIPNPYAPAAPAVSTSTPPVLDLGPDPAIPAPGLESTPTASQILSPILGLMPDLKSFVVPSHTATCPRPTASVWGKTLTLSGHCDLLDAPAVRDTLYAVMALVWTMVGLFIVLKA</sequence>
<organism evidence="2 3">
    <name type="scientific">Methylobacter tundripaludum</name>
    <dbReference type="NCBI Taxonomy" id="173365"/>
    <lineage>
        <taxon>Bacteria</taxon>
        <taxon>Pseudomonadati</taxon>
        <taxon>Pseudomonadota</taxon>
        <taxon>Gammaproteobacteria</taxon>
        <taxon>Methylococcales</taxon>
        <taxon>Methylococcaceae</taxon>
        <taxon>Methylobacter</taxon>
    </lineage>
</organism>
<keyword evidence="3" id="KW-1185">Reference proteome</keyword>
<keyword evidence="1" id="KW-1133">Transmembrane helix</keyword>
<dbReference type="AlphaFoldDB" id="A0A2S6H336"/>
<comment type="caution">
    <text evidence="2">The sequence shown here is derived from an EMBL/GenBank/DDBJ whole genome shotgun (WGS) entry which is preliminary data.</text>
</comment>
<keyword evidence="1" id="KW-0812">Transmembrane</keyword>
<accession>A0A2S6H336</accession>
<proteinExistence type="predicted"/>
<evidence type="ECO:0000313" key="3">
    <source>
        <dbReference type="Proteomes" id="UP000238071"/>
    </source>
</evidence>
<reference evidence="2 3" key="1">
    <citation type="submission" date="2018-02" db="EMBL/GenBank/DDBJ databases">
        <title>Subsurface microbial communities from deep shales in Ohio and West Virginia, USA.</title>
        <authorList>
            <person name="Wrighton K."/>
        </authorList>
    </citation>
    <scope>NUCLEOTIDE SEQUENCE [LARGE SCALE GENOMIC DNA]</scope>
    <source>
        <strain evidence="2 3">OWC-G53F</strain>
    </source>
</reference>
<keyword evidence="1" id="KW-0472">Membrane</keyword>
<name>A0A2S6H336_9GAMM</name>
<dbReference type="EMBL" id="PTIY01000005">
    <property type="protein sequence ID" value="PPK71902.1"/>
    <property type="molecule type" value="Genomic_DNA"/>
</dbReference>
<protein>
    <submittedName>
        <fullName evidence="2">Uncharacterized protein</fullName>
    </submittedName>
</protein>
<evidence type="ECO:0000313" key="2">
    <source>
        <dbReference type="EMBL" id="PPK71902.1"/>
    </source>
</evidence>